<feature type="transmembrane region" description="Helical" evidence="1">
    <location>
        <begin position="36"/>
        <end position="57"/>
    </location>
</feature>
<accession>A0ABD3ADI9</accession>
<evidence type="ECO:0000313" key="2">
    <source>
        <dbReference type="EMBL" id="KAL3529749.1"/>
    </source>
</evidence>
<dbReference type="EMBL" id="JBJUIK010000004">
    <property type="protein sequence ID" value="KAL3529749.1"/>
    <property type="molecule type" value="Genomic_DNA"/>
</dbReference>
<organism evidence="2 3">
    <name type="scientific">Cinchona calisaya</name>
    <dbReference type="NCBI Taxonomy" id="153742"/>
    <lineage>
        <taxon>Eukaryota</taxon>
        <taxon>Viridiplantae</taxon>
        <taxon>Streptophyta</taxon>
        <taxon>Embryophyta</taxon>
        <taxon>Tracheophyta</taxon>
        <taxon>Spermatophyta</taxon>
        <taxon>Magnoliopsida</taxon>
        <taxon>eudicotyledons</taxon>
        <taxon>Gunneridae</taxon>
        <taxon>Pentapetalae</taxon>
        <taxon>asterids</taxon>
        <taxon>lamiids</taxon>
        <taxon>Gentianales</taxon>
        <taxon>Rubiaceae</taxon>
        <taxon>Cinchonoideae</taxon>
        <taxon>Cinchoneae</taxon>
        <taxon>Cinchona</taxon>
    </lineage>
</organism>
<name>A0ABD3ADI9_9GENT</name>
<keyword evidence="3" id="KW-1185">Reference proteome</keyword>
<gene>
    <name evidence="2" type="ORF">ACH5RR_009071</name>
</gene>
<protein>
    <submittedName>
        <fullName evidence="2">Uncharacterized protein</fullName>
    </submittedName>
</protein>
<evidence type="ECO:0000313" key="3">
    <source>
        <dbReference type="Proteomes" id="UP001630127"/>
    </source>
</evidence>
<keyword evidence="1" id="KW-0472">Membrane</keyword>
<keyword evidence="1" id="KW-1133">Transmembrane helix</keyword>
<keyword evidence="1" id="KW-0812">Transmembrane</keyword>
<feature type="transmembrane region" description="Helical" evidence="1">
    <location>
        <begin position="64"/>
        <end position="84"/>
    </location>
</feature>
<proteinExistence type="predicted"/>
<sequence>MRCQYFIALVIQSSYINTVDLHIASHDTCVVGALEFTFMGFVLLYSFGLLSIGFFVFFSWSNIVFFFSLFTACALFYFSFHVVLNVENGTLLSDIGRTI</sequence>
<dbReference type="Proteomes" id="UP001630127">
    <property type="component" value="Unassembled WGS sequence"/>
</dbReference>
<evidence type="ECO:0000256" key="1">
    <source>
        <dbReference type="SAM" id="Phobius"/>
    </source>
</evidence>
<comment type="caution">
    <text evidence="2">The sequence shown here is derived from an EMBL/GenBank/DDBJ whole genome shotgun (WGS) entry which is preliminary data.</text>
</comment>
<dbReference type="AlphaFoldDB" id="A0ABD3ADI9"/>
<reference evidence="2 3" key="1">
    <citation type="submission" date="2024-11" db="EMBL/GenBank/DDBJ databases">
        <title>A near-complete genome assembly of Cinchona calisaya.</title>
        <authorList>
            <person name="Lian D.C."/>
            <person name="Zhao X.W."/>
            <person name="Wei L."/>
        </authorList>
    </citation>
    <scope>NUCLEOTIDE SEQUENCE [LARGE SCALE GENOMIC DNA]</scope>
    <source>
        <tissue evidence="2">Nenye</tissue>
    </source>
</reference>